<protein>
    <recommendedName>
        <fullName evidence="5">Mga helix-turn-helix domain-containing protein</fullName>
    </recommendedName>
</protein>
<name>A0A0X8H0E0_9FIRM</name>
<dbReference type="InterPro" id="IPR013199">
    <property type="entry name" value="HTH_Mga_DNA-bd_dom"/>
</dbReference>
<proteinExistence type="predicted"/>
<evidence type="ECO:0000259" key="1">
    <source>
        <dbReference type="Pfam" id="PF05043"/>
    </source>
</evidence>
<keyword evidence="4" id="KW-1185">Reference proteome</keyword>
<dbReference type="EMBL" id="CP013213">
    <property type="protein sequence ID" value="AMC93758.1"/>
    <property type="molecule type" value="Genomic_DNA"/>
</dbReference>
<dbReference type="STRING" id="1514105.AOC36_07100"/>
<dbReference type="Pfam" id="PF05043">
    <property type="entry name" value="Mga"/>
    <property type="match status" value="1"/>
</dbReference>
<dbReference type="InterPro" id="IPR007737">
    <property type="entry name" value="Mga_HTH"/>
</dbReference>
<evidence type="ECO:0000313" key="3">
    <source>
        <dbReference type="EMBL" id="AMC93758.1"/>
    </source>
</evidence>
<accession>A0A0X8H0E0</accession>
<dbReference type="AlphaFoldDB" id="A0A0X8H0E0"/>
<dbReference type="Pfam" id="PF08280">
    <property type="entry name" value="HTH_Mga"/>
    <property type="match status" value="1"/>
</dbReference>
<evidence type="ECO:0000259" key="2">
    <source>
        <dbReference type="Pfam" id="PF08280"/>
    </source>
</evidence>
<sequence length="470" mass="55157">MKQLIERHIQRKLQLIDTVYFSKEAPSIGELAKYLDVSESTIKSDLTQFNLLADNGSIIRVFDRDRRMDLYESIVNDSLISKVLRMLFMNPGRQAEYYSDTLSISRANFYKQVNLLNNRLKVYGARIIVNDGYHIIADDERAFRFFVFFSFVSTSTENSPIIVENVHYFQDILKKNNLGVSHFNRVDSWERSYMASILAIFIIRQSNKKTEIEITQEQIMKSPINVSTPDVNRIRTVLTSATYKSILEALIEYKEVLTDAPQSISSEQIVELLERYELEIQQTFQVEKRQLMIDTLIDIFSVVKNLSKYYPFDTKGSSITMRDFMNEYRIINVDVINRFNTFLQIATEVMGLDLMLYQEMLFYWIVISIGDYLFVPRKRILFISRYNEKHLDFCQQDLETVLRIMKIEPVIDLMPIKRFNTDTKIDRYDLILSDATLNIEDDSNIIYKPFSNSILIVEGIMKSINTKDDQ</sequence>
<organism evidence="3 4">
    <name type="scientific">Erysipelothrix larvae</name>
    <dbReference type="NCBI Taxonomy" id="1514105"/>
    <lineage>
        <taxon>Bacteria</taxon>
        <taxon>Bacillati</taxon>
        <taxon>Bacillota</taxon>
        <taxon>Erysipelotrichia</taxon>
        <taxon>Erysipelotrichales</taxon>
        <taxon>Erysipelotrichaceae</taxon>
        <taxon>Erysipelothrix</taxon>
    </lineage>
</organism>
<dbReference type="RefSeq" id="WP_067632842.1">
    <property type="nucleotide sequence ID" value="NZ_CP013213.1"/>
</dbReference>
<evidence type="ECO:0008006" key="5">
    <source>
        <dbReference type="Google" id="ProtNLM"/>
    </source>
</evidence>
<evidence type="ECO:0000313" key="4">
    <source>
        <dbReference type="Proteomes" id="UP000063781"/>
    </source>
</evidence>
<feature type="domain" description="M protein trans-acting positive regulator (MGA) HTH" evidence="2">
    <location>
        <begin position="7"/>
        <end position="52"/>
    </location>
</feature>
<gene>
    <name evidence="3" type="ORF">AOC36_07100</name>
</gene>
<dbReference type="Proteomes" id="UP000063781">
    <property type="component" value="Chromosome"/>
</dbReference>
<dbReference type="KEGG" id="erl:AOC36_07100"/>
<feature type="domain" description="Mga helix-turn-helix" evidence="1">
    <location>
        <begin position="68"/>
        <end position="148"/>
    </location>
</feature>
<reference evidence="3 4" key="1">
    <citation type="submission" date="2015-10" db="EMBL/GenBank/DDBJ databases">
        <title>Erysipelothrix larvae sp. LV19 isolated from the larval gut of the rhinoceros beetle, Trypoxylus dichotomus.</title>
        <authorList>
            <person name="Lim S."/>
            <person name="Kim B.-C."/>
        </authorList>
    </citation>
    <scope>NUCLEOTIDE SEQUENCE [LARGE SCALE GENOMIC DNA]</scope>
    <source>
        <strain evidence="3 4">LV19</strain>
    </source>
</reference>